<dbReference type="STRING" id="1121922.GCA_000428905_01726"/>
<proteinExistence type="inferred from homology"/>
<dbReference type="EMBL" id="BAEQ01000054">
    <property type="protein sequence ID" value="GAC30307.1"/>
    <property type="molecule type" value="Genomic_DNA"/>
</dbReference>
<dbReference type="InterPro" id="IPR044068">
    <property type="entry name" value="CB"/>
</dbReference>
<evidence type="ECO:0000259" key="6">
    <source>
        <dbReference type="PROSITE" id="PS51898"/>
    </source>
</evidence>
<dbReference type="Pfam" id="PF13356">
    <property type="entry name" value="Arm-DNA-bind_3"/>
    <property type="match status" value="1"/>
</dbReference>
<reference evidence="9" key="1">
    <citation type="journal article" date="2014" name="Environ. Microbiol.">
        <title>Comparative genomics of the marine bacterial genus Glaciecola reveals the high degree of genomic diversity and genomic characteristic for cold adaptation.</title>
        <authorList>
            <person name="Qin Q.L."/>
            <person name="Xie B.B."/>
            <person name="Yu Y."/>
            <person name="Shu Y.L."/>
            <person name="Rong J.C."/>
            <person name="Zhang Y.J."/>
            <person name="Zhao D.L."/>
            <person name="Chen X.L."/>
            <person name="Zhang X.Y."/>
            <person name="Chen B."/>
            <person name="Zhou B.C."/>
            <person name="Zhang Y.Z."/>
        </authorList>
    </citation>
    <scope>NUCLEOTIDE SEQUENCE [LARGE SCALE GENOMIC DNA]</scope>
    <source>
        <strain evidence="9">ACAM 615</strain>
    </source>
</reference>
<dbReference type="Gene3D" id="1.10.150.130">
    <property type="match status" value="1"/>
</dbReference>
<dbReference type="RefSeq" id="WP_006014186.1">
    <property type="nucleotide sequence ID" value="NZ_AUAV01000008.1"/>
</dbReference>
<evidence type="ECO:0000256" key="5">
    <source>
        <dbReference type="PROSITE-ProRule" id="PRU01248"/>
    </source>
</evidence>
<dbReference type="Gene3D" id="3.30.160.390">
    <property type="entry name" value="Integrase, DNA-binding domain"/>
    <property type="match status" value="1"/>
</dbReference>
<dbReference type="PROSITE" id="PS51898">
    <property type="entry name" value="TYR_RECOMBINASE"/>
    <property type="match status" value="1"/>
</dbReference>
<dbReference type="CDD" id="cd00801">
    <property type="entry name" value="INT_P4_C"/>
    <property type="match status" value="1"/>
</dbReference>
<comment type="similarity">
    <text evidence="1">Belongs to the 'phage' integrase family.</text>
</comment>
<dbReference type="PANTHER" id="PTHR30629">
    <property type="entry name" value="PROPHAGE INTEGRASE"/>
    <property type="match status" value="1"/>
</dbReference>
<evidence type="ECO:0000313" key="8">
    <source>
        <dbReference type="EMBL" id="GAC30307.1"/>
    </source>
</evidence>
<keyword evidence="9" id="KW-1185">Reference proteome</keyword>
<dbReference type="AlphaFoldDB" id="K6ZJ10"/>
<dbReference type="GO" id="GO:0003677">
    <property type="term" value="F:DNA binding"/>
    <property type="evidence" value="ECO:0007669"/>
    <property type="project" value="UniProtKB-UniRule"/>
</dbReference>
<dbReference type="InterPro" id="IPR010998">
    <property type="entry name" value="Integrase_recombinase_N"/>
</dbReference>
<dbReference type="GO" id="GO:0015074">
    <property type="term" value="P:DNA integration"/>
    <property type="evidence" value="ECO:0007669"/>
    <property type="project" value="UniProtKB-KW"/>
</dbReference>
<comment type="caution">
    <text evidence="8">The sequence shown here is derived from an EMBL/GenBank/DDBJ whole genome shotgun (WGS) entry which is preliminary data.</text>
</comment>
<dbReference type="InterPro" id="IPR038488">
    <property type="entry name" value="Integrase_DNA-bd_sf"/>
</dbReference>
<dbReference type="InterPro" id="IPR050808">
    <property type="entry name" value="Phage_Integrase"/>
</dbReference>
<evidence type="ECO:0000256" key="3">
    <source>
        <dbReference type="ARBA" id="ARBA00023125"/>
    </source>
</evidence>
<evidence type="ECO:0000259" key="7">
    <source>
        <dbReference type="PROSITE" id="PS51900"/>
    </source>
</evidence>
<dbReference type="InterPro" id="IPR013762">
    <property type="entry name" value="Integrase-like_cat_sf"/>
</dbReference>
<feature type="domain" description="Tyr recombinase" evidence="6">
    <location>
        <begin position="220"/>
        <end position="419"/>
    </location>
</feature>
<dbReference type="Proteomes" id="UP000006251">
    <property type="component" value="Unassembled WGS sequence"/>
</dbReference>
<dbReference type="Pfam" id="PF00589">
    <property type="entry name" value="Phage_integrase"/>
    <property type="match status" value="1"/>
</dbReference>
<evidence type="ECO:0000313" key="9">
    <source>
        <dbReference type="Proteomes" id="UP000006251"/>
    </source>
</evidence>
<keyword evidence="2" id="KW-0229">DNA integration</keyword>
<evidence type="ECO:0008006" key="10">
    <source>
        <dbReference type="Google" id="ProtNLM"/>
    </source>
</evidence>
<dbReference type="PANTHER" id="PTHR30629:SF2">
    <property type="entry name" value="PROPHAGE INTEGRASE INTS-RELATED"/>
    <property type="match status" value="1"/>
</dbReference>
<protein>
    <recommendedName>
        <fullName evidence="10">Integrase</fullName>
    </recommendedName>
</protein>
<dbReference type="OrthoDB" id="9795573at2"/>
<dbReference type="SUPFAM" id="SSF56349">
    <property type="entry name" value="DNA breaking-rejoining enzymes"/>
    <property type="match status" value="1"/>
</dbReference>
<dbReference type="Gene3D" id="1.10.443.10">
    <property type="entry name" value="Intergrase catalytic core"/>
    <property type="match status" value="1"/>
</dbReference>
<evidence type="ECO:0000256" key="2">
    <source>
        <dbReference type="ARBA" id="ARBA00022908"/>
    </source>
</evidence>
<feature type="domain" description="Core-binding (CB)" evidence="7">
    <location>
        <begin position="114"/>
        <end position="196"/>
    </location>
</feature>
<dbReference type="GO" id="GO:0006310">
    <property type="term" value="P:DNA recombination"/>
    <property type="evidence" value="ECO:0007669"/>
    <property type="project" value="UniProtKB-KW"/>
</dbReference>
<evidence type="ECO:0000256" key="1">
    <source>
        <dbReference type="ARBA" id="ARBA00008857"/>
    </source>
</evidence>
<dbReference type="InterPro" id="IPR002104">
    <property type="entry name" value="Integrase_catalytic"/>
</dbReference>
<organism evidence="8 9">
    <name type="scientific">Brumicola pallidula DSM 14239 = ACAM 615</name>
    <dbReference type="NCBI Taxonomy" id="1121922"/>
    <lineage>
        <taxon>Bacteria</taxon>
        <taxon>Pseudomonadati</taxon>
        <taxon>Pseudomonadota</taxon>
        <taxon>Gammaproteobacteria</taxon>
        <taxon>Alteromonadales</taxon>
        <taxon>Alteromonadaceae</taxon>
        <taxon>Brumicola</taxon>
    </lineage>
</organism>
<evidence type="ECO:0000256" key="4">
    <source>
        <dbReference type="ARBA" id="ARBA00023172"/>
    </source>
</evidence>
<keyword evidence="3 5" id="KW-0238">DNA-binding</keyword>
<dbReference type="InterPro" id="IPR011010">
    <property type="entry name" value="DNA_brk_join_enz"/>
</dbReference>
<name>K6ZJ10_9ALTE</name>
<dbReference type="InterPro" id="IPR025166">
    <property type="entry name" value="Integrase_DNA_bind_dom"/>
</dbReference>
<keyword evidence="4" id="KW-0233">DNA recombination</keyword>
<sequence>MDTKEKHHQLVNKIKAGKATDAAIKAIVNNGYESLTRLETGLFLRISAEGTGFFSYQFTYLGKTRRMTLGTYGKQSDRMTLADARIALAEARALVKNGHNPLVERQRSKVSQFQTVDDLAQSWLEKARVKIRHSNIPIRIYEQEIKSILGGLRLDSITGLDIKDALDFVKERKTEQRPTIVNDTLTHLKQLFKHGVKLGVINHNLALAFDNSDAGGTEKSRTRNPTIEEWEIIFSVMRTYQAHFTRENYLAVALLLILGVRKGELISLQWNHMNFDKQTWFLEAENSKNGYALDIPLPPLAIELFEELKIRANGSAYVFPSRRASKRRGYISDDTLNHALTNLFGKKTGKLASSTGDVLGEAGIEYFVIHDIRRSTRTIMSDNNVADKVAEKAINHLKKGVEGIYNRDSYFKKRFKAHKIMAKLVKKIV</sequence>
<dbReference type="PROSITE" id="PS51900">
    <property type="entry name" value="CB"/>
    <property type="match status" value="1"/>
</dbReference>
<accession>K6ZJ10</accession>
<gene>
    <name evidence="8" type="ORF">GPAL_3459</name>
</gene>